<dbReference type="EMBL" id="JBHTMB010000070">
    <property type="protein sequence ID" value="MFD1233618.1"/>
    <property type="molecule type" value="Genomic_DNA"/>
</dbReference>
<evidence type="ECO:0000256" key="1">
    <source>
        <dbReference type="SAM" id="MobiDB-lite"/>
    </source>
</evidence>
<proteinExistence type="predicted"/>
<evidence type="ECO:0000313" key="3">
    <source>
        <dbReference type="Proteomes" id="UP001597182"/>
    </source>
</evidence>
<feature type="compositionally biased region" description="Basic and acidic residues" evidence="1">
    <location>
        <begin position="114"/>
        <end position="134"/>
    </location>
</feature>
<feature type="region of interest" description="Disordered" evidence="1">
    <location>
        <begin position="107"/>
        <end position="144"/>
    </location>
</feature>
<dbReference type="Proteomes" id="UP001597182">
    <property type="component" value="Unassembled WGS sequence"/>
</dbReference>
<feature type="compositionally biased region" description="Basic and acidic residues" evidence="1">
    <location>
        <begin position="55"/>
        <end position="84"/>
    </location>
</feature>
<protein>
    <submittedName>
        <fullName evidence="2">Uncharacterized protein</fullName>
    </submittedName>
</protein>
<dbReference type="RefSeq" id="WP_013678615.1">
    <property type="nucleotide sequence ID" value="NZ_BAABKS010000047.1"/>
</dbReference>
<gene>
    <name evidence="2" type="ORF">ACFQ34_10020</name>
</gene>
<accession>A0ABW3VHB4</accession>
<feature type="region of interest" description="Disordered" evidence="1">
    <location>
        <begin position="35"/>
        <end position="89"/>
    </location>
</feature>
<evidence type="ECO:0000313" key="2">
    <source>
        <dbReference type="EMBL" id="MFD1233618.1"/>
    </source>
</evidence>
<organism evidence="2 3">
    <name type="scientific">Pseudonocardia benzenivorans</name>
    <dbReference type="NCBI Taxonomy" id="228005"/>
    <lineage>
        <taxon>Bacteria</taxon>
        <taxon>Bacillati</taxon>
        <taxon>Actinomycetota</taxon>
        <taxon>Actinomycetes</taxon>
        <taxon>Pseudonocardiales</taxon>
        <taxon>Pseudonocardiaceae</taxon>
        <taxon>Pseudonocardia</taxon>
    </lineage>
</organism>
<reference evidence="3" key="1">
    <citation type="journal article" date="2019" name="Int. J. Syst. Evol. Microbiol.">
        <title>The Global Catalogue of Microorganisms (GCM) 10K type strain sequencing project: providing services to taxonomists for standard genome sequencing and annotation.</title>
        <authorList>
            <consortium name="The Broad Institute Genomics Platform"/>
            <consortium name="The Broad Institute Genome Sequencing Center for Infectious Disease"/>
            <person name="Wu L."/>
            <person name="Ma J."/>
        </authorList>
    </citation>
    <scope>NUCLEOTIDE SEQUENCE [LARGE SCALE GENOMIC DNA]</scope>
    <source>
        <strain evidence="3">CCUG 49018</strain>
    </source>
</reference>
<sequence length="144" mass="15824">MTDQMRGVGAVVARRRVMLGVEDSGPFPGRHASRTEIAAETPIFHSLTVGGWRSRQHEPAAEQPRRRARTSRESDPLTEFRRDPLTAPVPAQAYTAAAAQAALRTGRHGLPEAGARESRREARREGGRHSRYEAAMRSGAAMGW</sequence>
<comment type="caution">
    <text evidence="2">The sequence shown here is derived from an EMBL/GenBank/DDBJ whole genome shotgun (WGS) entry which is preliminary data.</text>
</comment>
<keyword evidence="3" id="KW-1185">Reference proteome</keyword>
<name>A0ABW3VHB4_9PSEU</name>